<name>A0A165A1I6_XYLHT</name>
<dbReference type="Pfam" id="PF09696">
    <property type="entry name" value="Ctf8"/>
    <property type="match status" value="1"/>
</dbReference>
<dbReference type="GO" id="GO:0007064">
    <property type="term" value="P:mitotic sister chromatid cohesion"/>
    <property type="evidence" value="ECO:0007669"/>
    <property type="project" value="InterPro"/>
</dbReference>
<organism evidence="8 9">
    <name type="scientific">Xylona heveae (strain CBS 132557 / TC161)</name>
    <dbReference type="NCBI Taxonomy" id="1328760"/>
    <lineage>
        <taxon>Eukaryota</taxon>
        <taxon>Fungi</taxon>
        <taxon>Dikarya</taxon>
        <taxon>Ascomycota</taxon>
        <taxon>Pezizomycotina</taxon>
        <taxon>Xylonomycetes</taxon>
        <taxon>Xylonales</taxon>
        <taxon>Xylonaceae</taxon>
        <taxon>Xylona</taxon>
    </lineage>
</organism>
<sequence length="252" mass="27356">MPSIPLYPPSHNQLDSCASNPSSASSSVSVSAPVAAPAPIPNPLPPLLHTPSGLAVIEMQGTINMPSAELVHDLDDDDDDDDDERRDGEEMEVEMDDESLAKGGQAAKHNKRPKSKAAYEAETAIGRLVFPYYSPTEPTDNKWMKRVHLYVGRHQRMTGEVKKLVNPLAVIRRRQQQGPVGSGKGTANEVSEKGADVDMDVDVDADTTRDGTAGENRNGSTAKGDDEEEELEIVDIVRYKILFSQRPEPVSG</sequence>
<evidence type="ECO:0000256" key="5">
    <source>
        <dbReference type="ARBA" id="ARBA00023306"/>
    </source>
</evidence>
<evidence type="ECO:0000256" key="6">
    <source>
        <dbReference type="ARBA" id="ARBA00038447"/>
    </source>
</evidence>
<feature type="compositionally biased region" description="Acidic residues" evidence="7">
    <location>
        <begin position="74"/>
        <end position="98"/>
    </location>
</feature>
<keyword evidence="2" id="KW-0235">DNA replication</keyword>
<proteinExistence type="inferred from homology"/>
<dbReference type="AlphaFoldDB" id="A0A165A1I6"/>
<evidence type="ECO:0000313" key="9">
    <source>
        <dbReference type="Proteomes" id="UP000076632"/>
    </source>
</evidence>
<dbReference type="EMBL" id="KV407464">
    <property type="protein sequence ID" value="KZF19824.1"/>
    <property type="molecule type" value="Genomic_DNA"/>
</dbReference>
<keyword evidence="3" id="KW-0238">DNA-binding</keyword>
<protein>
    <recommendedName>
        <fullName evidence="10">Sister chromatid cohesion protein Ctf8</fullName>
    </recommendedName>
</protein>
<dbReference type="PANTHER" id="PTHR28605:SF1">
    <property type="entry name" value="CHROMOSOME TRANSMISSION FIDELITY FACTOR 8"/>
    <property type="match status" value="1"/>
</dbReference>
<evidence type="ECO:0000256" key="1">
    <source>
        <dbReference type="ARBA" id="ARBA00004123"/>
    </source>
</evidence>
<comment type="similarity">
    <text evidence="6">Belongs to the CTF8 family.</text>
</comment>
<dbReference type="OrthoDB" id="121932at2759"/>
<accession>A0A165A1I6</accession>
<evidence type="ECO:0000256" key="7">
    <source>
        <dbReference type="SAM" id="MobiDB-lite"/>
    </source>
</evidence>
<evidence type="ECO:0000313" key="8">
    <source>
        <dbReference type="EMBL" id="KZF19824.1"/>
    </source>
</evidence>
<feature type="region of interest" description="Disordered" evidence="7">
    <location>
        <begin position="1"/>
        <end position="28"/>
    </location>
</feature>
<dbReference type="GeneID" id="28901588"/>
<dbReference type="RefSeq" id="XP_018185379.1">
    <property type="nucleotide sequence ID" value="XM_018336451.1"/>
</dbReference>
<evidence type="ECO:0000256" key="3">
    <source>
        <dbReference type="ARBA" id="ARBA00023125"/>
    </source>
</evidence>
<comment type="subcellular location">
    <subcellularLocation>
        <location evidence="1">Nucleus</location>
    </subcellularLocation>
</comment>
<reference evidence="8 9" key="1">
    <citation type="journal article" date="2016" name="Fungal Biol.">
        <title>The genome of Xylona heveae provides a window into fungal endophytism.</title>
        <authorList>
            <person name="Gazis R."/>
            <person name="Kuo A."/>
            <person name="Riley R."/>
            <person name="LaButti K."/>
            <person name="Lipzen A."/>
            <person name="Lin J."/>
            <person name="Amirebrahimi M."/>
            <person name="Hesse C.N."/>
            <person name="Spatafora J.W."/>
            <person name="Henrissat B."/>
            <person name="Hainaut M."/>
            <person name="Grigoriev I.V."/>
            <person name="Hibbett D.S."/>
        </authorList>
    </citation>
    <scope>NUCLEOTIDE SEQUENCE [LARGE SCALE GENOMIC DNA]</scope>
    <source>
        <strain evidence="8 9">TC161</strain>
    </source>
</reference>
<feature type="region of interest" description="Disordered" evidence="7">
    <location>
        <begin position="70"/>
        <end position="115"/>
    </location>
</feature>
<dbReference type="GO" id="GO:0003677">
    <property type="term" value="F:DNA binding"/>
    <property type="evidence" value="ECO:0007669"/>
    <property type="project" value="UniProtKB-KW"/>
</dbReference>
<dbReference type="InterPro" id="IPR018607">
    <property type="entry name" value="Ctf8"/>
</dbReference>
<dbReference type="InParanoid" id="A0A165A1I6"/>
<dbReference type="Proteomes" id="UP000076632">
    <property type="component" value="Unassembled WGS sequence"/>
</dbReference>
<evidence type="ECO:0000256" key="4">
    <source>
        <dbReference type="ARBA" id="ARBA00023242"/>
    </source>
</evidence>
<dbReference type="STRING" id="1328760.A0A165A1I6"/>
<feature type="compositionally biased region" description="Low complexity" evidence="7">
    <location>
        <begin position="18"/>
        <end position="28"/>
    </location>
</feature>
<evidence type="ECO:0000256" key="2">
    <source>
        <dbReference type="ARBA" id="ARBA00022705"/>
    </source>
</evidence>
<keyword evidence="9" id="KW-1185">Reference proteome</keyword>
<keyword evidence="5" id="KW-0131">Cell cycle</keyword>
<dbReference type="PANTHER" id="PTHR28605">
    <property type="entry name" value="CTF8, CHROMOSOME TRANSMISSION FIDELITY FACTOR 8 HOMOLOG (S. CEREVISIAE)"/>
    <property type="match status" value="1"/>
</dbReference>
<gene>
    <name evidence="8" type="ORF">L228DRAFT_30062</name>
</gene>
<feature type="region of interest" description="Disordered" evidence="7">
    <location>
        <begin position="173"/>
        <end position="229"/>
    </location>
</feature>
<dbReference type="GO" id="GO:0006260">
    <property type="term" value="P:DNA replication"/>
    <property type="evidence" value="ECO:0007669"/>
    <property type="project" value="UniProtKB-KW"/>
</dbReference>
<dbReference type="GO" id="GO:0031390">
    <property type="term" value="C:Ctf18 RFC-like complex"/>
    <property type="evidence" value="ECO:0007669"/>
    <property type="project" value="InterPro"/>
</dbReference>
<keyword evidence="4" id="KW-0539">Nucleus</keyword>
<evidence type="ECO:0008006" key="10">
    <source>
        <dbReference type="Google" id="ProtNLM"/>
    </source>
</evidence>